<dbReference type="InParanoid" id="G0N0G6"/>
<dbReference type="InterPro" id="IPR053222">
    <property type="entry name" value="Zygotic_Embryogenesis-Asso"/>
</dbReference>
<evidence type="ECO:0000259" key="1">
    <source>
        <dbReference type="PROSITE" id="PS50181"/>
    </source>
</evidence>
<dbReference type="FunCoup" id="G0N0G6">
    <property type="interactions" value="1049"/>
</dbReference>
<name>G0N0G6_CAEBE</name>
<dbReference type="InterPro" id="IPR012885">
    <property type="entry name" value="F-box_Sdz-33"/>
</dbReference>
<evidence type="ECO:0000313" key="2">
    <source>
        <dbReference type="EMBL" id="EGT49003.1"/>
    </source>
</evidence>
<organism evidence="3">
    <name type="scientific">Caenorhabditis brenneri</name>
    <name type="common">Nematode worm</name>
    <dbReference type="NCBI Taxonomy" id="135651"/>
    <lineage>
        <taxon>Eukaryota</taxon>
        <taxon>Metazoa</taxon>
        <taxon>Ecdysozoa</taxon>
        <taxon>Nematoda</taxon>
        <taxon>Chromadorea</taxon>
        <taxon>Rhabditida</taxon>
        <taxon>Rhabditina</taxon>
        <taxon>Rhabditomorpha</taxon>
        <taxon>Rhabditoidea</taxon>
        <taxon>Rhabditidae</taxon>
        <taxon>Peloderinae</taxon>
        <taxon>Caenorhabditis</taxon>
    </lineage>
</organism>
<keyword evidence="3" id="KW-1185">Reference proteome</keyword>
<reference evidence="3" key="1">
    <citation type="submission" date="2011-07" db="EMBL/GenBank/DDBJ databases">
        <authorList>
            <consortium name="Caenorhabditis brenneri Sequencing and Analysis Consortium"/>
            <person name="Wilson R.K."/>
        </authorList>
    </citation>
    <scope>NUCLEOTIDE SEQUENCE [LARGE SCALE GENOMIC DNA]</scope>
    <source>
        <strain evidence="3">PB2801</strain>
    </source>
</reference>
<dbReference type="EMBL" id="GL379824">
    <property type="protein sequence ID" value="EGT49003.1"/>
    <property type="molecule type" value="Genomic_DNA"/>
</dbReference>
<proteinExistence type="predicted"/>
<accession>G0N0G6</accession>
<feature type="domain" description="F-box" evidence="1">
    <location>
        <begin position="6"/>
        <end position="55"/>
    </location>
</feature>
<evidence type="ECO:0000313" key="3">
    <source>
        <dbReference type="Proteomes" id="UP000008068"/>
    </source>
</evidence>
<dbReference type="OMA" id="TWERNEL"/>
<dbReference type="PROSITE" id="PS50181">
    <property type="entry name" value="FBOX"/>
    <property type="match status" value="1"/>
</dbReference>
<dbReference type="Proteomes" id="UP000008068">
    <property type="component" value="Unassembled WGS sequence"/>
</dbReference>
<protein>
    <recommendedName>
        <fullName evidence="1">F-box domain-containing protein</fullName>
    </recommendedName>
</protein>
<dbReference type="AlphaFoldDB" id="G0N0G6"/>
<dbReference type="Pfam" id="PF07735">
    <property type="entry name" value="FBA_2"/>
    <property type="match status" value="1"/>
</dbReference>
<gene>
    <name evidence="2" type="ORF">CAEBREN_11285</name>
</gene>
<dbReference type="PANTHER" id="PTHR22899">
    <property type="entry name" value="CYCLIN-RELATED F-BOX FAMILY"/>
    <property type="match status" value="1"/>
</dbReference>
<dbReference type="HOGENOM" id="CLU_028840_1_3_1"/>
<sequence>MAATPTFPLLGLPADEIRRTIRVMNFEQILRFSFLSKRCKNLVAGIQIKRMYFSVFISRSIAVIIHFFGSRYIRLEFYTEPDMYWGEGAYGRKKKLTAPQSVIVSHNGPIGFDIESSTWERNELTMQYWLKHLQDIFNYRGIQSIKFSTDSSQFDRDDIKQVFDSTTEIDIGNTGCVEFNQMVLRNYFPIDDLTIWTDNFRDSKIPPSLLMQNRVKLEVIDRDLDVPITLNDLLLINSKVIIVGNLLSPQQLPKDFITLWQKGSNPNLEYFCVEFSDDEETDEQFFMNGIKYEENPLDRVRNFKSVGFENPIEISGGLDIYRLDGVKATIKIYFEDPLPFFRMFVWFDHCVVEP</sequence>
<dbReference type="InterPro" id="IPR001810">
    <property type="entry name" value="F-box_dom"/>
</dbReference>
<dbReference type="eggNOG" id="ENOG502RAXY">
    <property type="taxonomic scope" value="Eukaryota"/>
</dbReference>
<dbReference type="PANTHER" id="PTHR22899:SF0">
    <property type="entry name" value="F-BOX ASSOCIATED DOMAIN-CONTAINING PROTEIN-RELATED"/>
    <property type="match status" value="1"/>
</dbReference>